<evidence type="ECO:0000313" key="2">
    <source>
        <dbReference type="Proteomes" id="UP001055811"/>
    </source>
</evidence>
<comment type="caution">
    <text evidence="1">The sequence shown here is derived from an EMBL/GenBank/DDBJ whole genome shotgun (WGS) entry which is preliminary data.</text>
</comment>
<dbReference type="Proteomes" id="UP001055811">
    <property type="component" value="Linkage Group LG05"/>
</dbReference>
<proteinExistence type="predicted"/>
<accession>A0ACB9CX03</accession>
<protein>
    <submittedName>
        <fullName evidence="1">Uncharacterized protein</fullName>
    </submittedName>
</protein>
<evidence type="ECO:0000313" key="1">
    <source>
        <dbReference type="EMBL" id="KAI3738829.1"/>
    </source>
</evidence>
<sequence length="145" mass="16270">MPTRMPPTFSLPLRISLSFAFPLGLGVGGFNGVGVFWWVRKTWMQSPATMNPIVPTELMLVPSVINRRHVATEHQQKWRKRTQIVNPLLLLNLHPSLDSTPKKQNFTPVNSKIAVCSAILFIPSISLTLDPIGLTRDLAAYQNRN</sequence>
<dbReference type="EMBL" id="CM042013">
    <property type="protein sequence ID" value="KAI3738829.1"/>
    <property type="molecule type" value="Genomic_DNA"/>
</dbReference>
<gene>
    <name evidence="1" type="ORF">L2E82_29014</name>
</gene>
<organism evidence="1 2">
    <name type="scientific">Cichorium intybus</name>
    <name type="common">Chicory</name>
    <dbReference type="NCBI Taxonomy" id="13427"/>
    <lineage>
        <taxon>Eukaryota</taxon>
        <taxon>Viridiplantae</taxon>
        <taxon>Streptophyta</taxon>
        <taxon>Embryophyta</taxon>
        <taxon>Tracheophyta</taxon>
        <taxon>Spermatophyta</taxon>
        <taxon>Magnoliopsida</taxon>
        <taxon>eudicotyledons</taxon>
        <taxon>Gunneridae</taxon>
        <taxon>Pentapetalae</taxon>
        <taxon>asterids</taxon>
        <taxon>campanulids</taxon>
        <taxon>Asterales</taxon>
        <taxon>Asteraceae</taxon>
        <taxon>Cichorioideae</taxon>
        <taxon>Cichorieae</taxon>
        <taxon>Cichoriinae</taxon>
        <taxon>Cichorium</taxon>
    </lineage>
</organism>
<reference evidence="2" key="1">
    <citation type="journal article" date="2022" name="Mol. Ecol. Resour.">
        <title>The genomes of chicory, endive, great burdock and yacon provide insights into Asteraceae palaeo-polyploidization history and plant inulin production.</title>
        <authorList>
            <person name="Fan W."/>
            <person name="Wang S."/>
            <person name="Wang H."/>
            <person name="Wang A."/>
            <person name="Jiang F."/>
            <person name="Liu H."/>
            <person name="Zhao H."/>
            <person name="Xu D."/>
            <person name="Zhang Y."/>
        </authorList>
    </citation>
    <scope>NUCLEOTIDE SEQUENCE [LARGE SCALE GENOMIC DNA]</scope>
    <source>
        <strain evidence="2">cv. Punajuju</strain>
    </source>
</reference>
<keyword evidence="2" id="KW-1185">Reference proteome</keyword>
<name>A0ACB9CX03_CICIN</name>
<reference evidence="1 2" key="2">
    <citation type="journal article" date="2022" name="Mol. Ecol. Resour.">
        <title>The genomes of chicory, endive, great burdock and yacon provide insights into Asteraceae paleo-polyploidization history and plant inulin production.</title>
        <authorList>
            <person name="Fan W."/>
            <person name="Wang S."/>
            <person name="Wang H."/>
            <person name="Wang A."/>
            <person name="Jiang F."/>
            <person name="Liu H."/>
            <person name="Zhao H."/>
            <person name="Xu D."/>
            <person name="Zhang Y."/>
        </authorList>
    </citation>
    <scope>NUCLEOTIDE SEQUENCE [LARGE SCALE GENOMIC DNA]</scope>
    <source>
        <strain evidence="2">cv. Punajuju</strain>
        <tissue evidence="1">Leaves</tissue>
    </source>
</reference>